<keyword evidence="5" id="KW-1185">Reference proteome</keyword>
<reference evidence="4" key="2">
    <citation type="submission" date="2025-09" db="UniProtKB">
        <authorList>
            <consortium name="Ensembl"/>
        </authorList>
    </citation>
    <scope>IDENTIFICATION</scope>
</reference>
<dbReference type="InterPro" id="IPR036322">
    <property type="entry name" value="WD40_repeat_dom_sf"/>
</dbReference>
<dbReference type="Pfam" id="PF00400">
    <property type="entry name" value="WD40"/>
    <property type="match status" value="4"/>
</dbReference>
<dbReference type="Gene3D" id="2.130.10.10">
    <property type="entry name" value="YVTN repeat-like/Quinoprotein amine dehydrogenase"/>
    <property type="match status" value="2"/>
</dbReference>
<evidence type="ECO:0000256" key="2">
    <source>
        <dbReference type="ARBA" id="ARBA00045213"/>
    </source>
</evidence>
<dbReference type="InterPro" id="IPR015943">
    <property type="entry name" value="WD40/YVTN_repeat-like_dom_sf"/>
</dbReference>
<dbReference type="InterPro" id="IPR001680">
    <property type="entry name" value="WD40_rpt"/>
</dbReference>
<dbReference type="PANTHER" id="PTHR44675">
    <property type="entry name" value="PAK1 INTERACTING PROTEIN 1"/>
    <property type="match status" value="1"/>
</dbReference>
<evidence type="ECO:0000256" key="1">
    <source>
        <dbReference type="ARBA" id="ARBA00022700"/>
    </source>
</evidence>
<accession>A0A8C7HXY8</accession>
<dbReference type="AlphaFoldDB" id="A0A8C7HXY8"/>
<dbReference type="InterPro" id="IPR051959">
    <property type="entry name" value="PAK1-Kinase_Regulator"/>
</dbReference>
<dbReference type="GO" id="GO:0009968">
    <property type="term" value="P:negative regulation of signal transduction"/>
    <property type="evidence" value="ECO:0007669"/>
    <property type="project" value="UniProtKB-KW"/>
</dbReference>
<organism evidence="4 5">
    <name type="scientific">Oncorhynchus kisutch</name>
    <name type="common">Coho salmon</name>
    <name type="synonym">Salmo kisutch</name>
    <dbReference type="NCBI Taxonomy" id="8019"/>
    <lineage>
        <taxon>Eukaryota</taxon>
        <taxon>Metazoa</taxon>
        <taxon>Chordata</taxon>
        <taxon>Craniata</taxon>
        <taxon>Vertebrata</taxon>
        <taxon>Euteleostomi</taxon>
        <taxon>Actinopterygii</taxon>
        <taxon>Neopterygii</taxon>
        <taxon>Teleostei</taxon>
        <taxon>Protacanthopterygii</taxon>
        <taxon>Salmoniformes</taxon>
        <taxon>Salmonidae</taxon>
        <taxon>Salmoninae</taxon>
        <taxon>Oncorhynchus</taxon>
    </lineage>
</organism>
<feature type="repeat" description="WD" evidence="3">
    <location>
        <begin position="36"/>
        <end position="68"/>
    </location>
</feature>
<proteinExistence type="predicted"/>
<evidence type="ECO:0000313" key="5">
    <source>
        <dbReference type="Proteomes" id="UP000694557"/>
    </source>
</evidence>
<dbReference type="Proteomes" id="UP000694557">
    <property type="component" value="Unassembled WGS sequence"/>
</dbReference>
<reference evidence="4" key="1">
    <citation type="submission" date="2025-08" db="UniProtKB">
        <authorList>
            <consortium name="Ensembl"/>
        </authorList>
    </citation>
    <scope>IDENTIFICATION</scope>
</reference>
<keyword evidence="1" id="KW-0734">Signal transduction inhibitor</keyword>
<dbReference type="PANTHER" id="PTHR44675:SF1">
    <property type="entry name" value="P21-ACTIVATED PROTEIN KINASE-INTERACTING PROTEIN 1"/>
    <property type="match status" value="1"/>
</dbReference>
<dbReference type="SUPFAM" id="SSF50978">
    <property type="entry name" value="WD40 repeat-like"/>
    <property type="match status" value="1"/>
</dbReference>
<dbReference type="GeneTree" id="ENSGT00390000001263"/>
<feature type="repeat" description="WD" evidence="3">
    <location>
        <begin position="117"/>
        <end position="147"/>
    </location>
</feature>
<evidence type="ECO:0000313" key="4">
    <source>
        <dbReference type="Ensembl" id="ENSOKIP00005065054.1"/>
    </source>
</evidence>
<gene>
    <name evidence="4" type="primary">PAK1IP1</name>
    <name evidence="4" type="synonym">pak1ip1</name>
</gene>
<feature type="repeat" description="WD" evidence="3">
    <location>
        <begin position="76"/>
        <end position="116"/>
    </location>
</feature>
<keyword evidence="3" id="KW-0853">WD repeat</keyword>
<comment type="function">
    <text evidence="2">Negatively regulates the PAK1 kinase. PAK1 is a member of the PAK kinase family, which has been shown to play a positive role in the regulation of signaling pathways involving MAPK8 and RELA. PAK1 exists as an inactive homodimer, which is activated by binding of small GTPases such as CDC42 to an N-terminal regulatory domain. PAK1IP1 also binds to the N-terminus of PAK1, and inhibits the specific activation of PAK1 by CDC42. May be involved in ribosomal large subunit assembly.</text>
</comment>
<evidence type="ECO:0000256" key="3">
    <source>
        <dbReference type="PROSITE-ProRule" id="PRU00221"/>
    </source>
</evidence>
<dbReference type="Ensembl" id="ENSOKIT00005069164.1">
    <property type="protein sequence ID" value="ENSOKIP00005065054.1"/>
    <property type="gene ID" value="ENSOKIG00005027905.1"/>
</dbReference>
<sequence>MGPVIELIAGSYEQIAFGYRVSTGEEEWTATADFTHHAHTASVSAVATSERYIATGSRDETIQIYDMKKRVEHGALLHHDGTISCLEFYGSSHLLSGGQDGLLCVWSTRNWECLKSIRAHKGQVTSLSVHPSGKLALTVGTDKTLRFAFCFEYIFGSCCRCSKHSLGTKLTDGFCGCRTWNLIDGRSAFIKNIKQNAVIVKWSPEGDKYVVVIGDKVDVYDLETATLTSTIINPKRISSIKFLTNSILAIAGDDETVRLCDINTQKVLCEFEAHETRVKSVDSFTVDDFCVLVTASNDGFIKMWKLNLEVCTTCLPVYLSLRCVPPVYLSLRCVPPVYLSLRCVPPVYLSLRCVLPVLEVCTTCLPVLGVCSTCLPVLEVCVPPVYLSLRCVYHLSTCP</sequence>
<name>A0A8C7HXY8_ONCKI</name>
<dbReference type="SMART" id="SM00320">
    <property type="entry name" value="WD40"/>
    <property type="match status" value="5"/>
</dbReference>
<protein>
    <submittedName>
        <fullName evidence="4">PAK1 interacting protein 1</fullName>
    </submittedName>
</protein>
<dbReference type="PROSITE" id="PS50082">
    <property type="entry name" value="WD_REPEATS_2"/>
    <property type="match status" value="3"/>
</dbReference>